<dbReference type="PANTHER" id="PTHR15615">
    <property type="match status" value="1"/>
</dbReference>
<dbReference type="Pfam" id="PF08613">
    <property type="entry name" value="Cyclin"/>
    <property type="match status" value="1"/>
</dbReference>
<sequence length="226" mass="25867">MATHQALNRAALAEFATKRVSPQMVVYLAQQAAQVISCEAHVTNIARQHGQPMLPSTPPVEPADQLPPLPSIEVFIGSLVDHSQVQVSILMCSLVYLGRLRARLPRVVIGMRCSTHRIFLASLIIAAKILDDSSPKNKHWARYTMVNNYGGFGFSLPEVNSMEHELLVLLDWETHVTEEDIFTYLSPFLLPIRQRIQDQERQRKIEDKELEQELQRKQRNREWYAS</sequence>
<accession>A0ABQ8WWE3</accession>
<evidence type="ECO:0000313" key="1">
    <source>
        <dbReference type="EMBL" id="KAJ5283283.1"/>
    </source>
</evidence>
<dbReference type="PANTHER" id="PTHR15615:SF10">
    <property type="entry name" value="PHO85 CYCLIN-2-RELATED"/>
    <property type="match status" value="1"/>
</dbReference>
<dbReference type="SUPFAM" id="SSF47954">
    <property type="entry name" value="Cyclin-like"/>
    <property type="match status" value="1"/>
</dbReference>
<reference evidence="1 2" key="1">
    <citation type="journal article" date="2023" name="IMA Fungus">
        <title>Comparative genomic study of the Penicillium genus elucidates a diverse pangenome and 15 lateral gene transfer events.</title>
        <authorList>
            <person name="Petersen C."/>
            <person name="Sorensen T."/>
            <person name="Nielsen M.R."/>
            <person name="Sondergaard T.E."/>
            <person name="Sorensen J.L."/>
            <person name="Fitzpatrick D.A."/>
            <person name="Frisvad J.C."/>
            <person name="Nielsen K.L."/>
        </authorList>
    </citation>
    <scope>NUCLEOTIDE SEQUENCE [LARGE SCALE GENOMIC DNA]</scope>
    <source>
        <strain evidence="1 2">IBT 3361</strain>
    </source>
</reference>
<dbReference type="CDD" id="cd20557">
    <property type="entry name" value="CYCLIN_ScPCL1-like"/>
    <property type="match status" value="1"/>
</dbReference>
<keyword evidence="2" id="KW-1185">Reference proteome</keyword>
<dbReference type="Proteomes" id="UP001220256">
    <property type="component" value="Unassembled WGS sequence"/>
</dbReference>
<gene>
    <name evidence="1" type="ORF">N7505_001263</name>
</gene>
<evidence type="ECO:0000313" key="2">
    <source>
        <dbReference type="Proteomes" id="UP001220256"/>
    </source>
</evidence>
<proteinExistence type="predicted"/>
<dbReference type="InterPro" id="IPR036915">
    <property type="entry name" value="Cyclin-like_sf"/>
</dbReference>
<dbReference type="EMBL" id="JAPVEB010000001">
    <property type="protein sequence ID" value="KAJ5283283.1"/>
    <property type="molecule type" value="Genomic_DNA"/>
</dbReference>
<protein>
    <recommendedName>
        <fullName evidence="3">Cyclin N-terminal domain-containing protein</fullName>
    </recommendedName>
</protein>
<dbReference type="Gene3D" id="1.10.472.10">
    <property type="entry name" value="Cyclin-like"/>
    <property type="match status" value="1"/>
</dbReference>
<comment type="caution">
    <text evidence="1">The sequence shown here is derived from an EMBL/GenBank/DDBJ whole genome shotgun (WGS) entry which is preliminary data.</text>
</comment>
<organism evidence="1 2">
    <name type="scientific">Penicillium chrysogenum</name>
    <name type="common">Penicillium notatum</name>
    <dbReference type="NCBI Taxonomy" id="5076"/>
    <lineage>
        <taxon>Eukaryota</taxon>
        <taxon>Fungi</taxon>
        <taxon>Dikarya</taxon>
        <taxon>Ascomycota</taxon>
        <taxon>Pezizomycotina</taxon>
        <taxon>Eurotiomycetes</taxon>
        <taxon>Eurotiomycetidae</taxon>
        <taxon>Eurotiales</taxon>
        <taxon>Aspergillaceae</taxon>
        <taxon>Penicillium</taxon>
        <taxon>Penicillium chrysogenum species complex</taxon>
    </lineage>
</organism>
<dbReference type="InterPro" id="IPR013922">
    <property type="entry name" value="Cyclin_PHO80-like"/>
</dbReference>
<evidence type="ECO:0008006" key="3">
    <source>
        <dbReference type="Google" id="ProtNLM"/>
    </source>
</evidence>
<name>A0ABQ8WWE3_PENCH</name>